<evidence type="ECO:0000259" key="1">
    <source>
        <dbReference type="Pfam" id="PF18809"/>
    </source>
</evidence>
<accession>A0A6J4CYZ3</accession>
<dbReference type="Pfam" id="PF18809">
    <property type="entry name" value="PBECR1"/>
    <property type="match status" value="1"/>
</dbReference>
<protein>
    <recommendedName>
        <fullName evidence="1">Phage-Barnase-EndoU-ColicinE5/D-RelE-like nuclease domain-containing protein</fullName>
    </recommendedName>
</protein>
<gene>
    <name evidence="2" type="ORF">SNTW_03650</name>
</gene>
<dbReference type="RefSeq" id="WP_064429979.1">
    <property type="nucleotide sequence ID" value="NZ_AP019774.1"/>
</dbReference>
<dbReference type="InterPro" id="IPR041092">
    <property type="entry name" value="PBECR1"/>
</dbReference>
<organism evidence="2 3">
    <name type="scientific">Helicobacter suis</name>
    <dbReference type="NCBI Taxonomy" id="104628"/>
    <lineage>
        <taxon>Bacteria</taxon>
        <taxon>Pseudomonadati</taxon>
        <taxon>Campylobacterota</taxon>
        <taxon>Epsilonproteobacteria</taxon>
        <taxon>Campylobacterales</taxon>
        <taxon>Helicobacteraceae</taxon>
        <taxon>Helicobacter</taxon>
    </lineage>
</organism>
<proteinExistence type="predicted"/>
<feature type="domain" description="Phage-Barnase-EndoU-ColicinE5/D-RelE-like nuclease" evidence="1">
    <location>
        <begin position="2"/>
        <end position="94"/>
    </location>
</feature>
<dbReference type="EMBL" id="AP019774">
    <property type="protein sequence ID" value="BCD69720.1"/>
    <property type="molecule type" value="Genomic_DNA"/>
</dbReference>
<reference evidence="2 3" key="1">
    <citation type="submission" date="2019-06" db="EMBL/GenBank/DDBJ databases">
        <title>Complete genome sequence of Helicobacter suis SNTW101c.</title>
        <authorList>
            <person name="Rimbara E."/>
            <person name="Suzuki M."/>
            <person name="Matsui H."/>
            <person name="Nakamura M."/>
            <person name="Mori S."/>
            <person name="Shibayama K."/>
        </authorList>
    </citation>
    <scope>NUCLEOTIDE SEQUENCE [LARGE SCALE GENOMIC DNA]</scope>
    <source>
        <strain evidence="2 3">SNTW101c</strain>
    </source>
</reference>
<sequence>MGEIRDQSGKLKGHGLAKIVEKHLDDFKGFEGSSAYEKLGNGLEEIVNKGKMVTDQAGIKTIIFKKDNQELRVGLTQGWKHEGKNYWIATAYKNPPRRSSTKSRLSLGLAPI</sequence>
<dbReference type="Proteomes" id="UP000317935">
    <property type="component" value="Chromosome"/>
</dbReference>
<evidence type="ECO:0000313" key="2">
    <source>
        <dbReference type="EMBL" id="BCD69720.1"/>
    </source>
</evidence>
<evidence type="ECO:0000313" key="3">
    <source>
        <dbReference type="Proteomes" id="UP000317935"/>
    </source>
</evidence>
<name>A0A6J4CYZ3_9HELI</name>
<dbReference type="OrthoDB" id="5323924at2"/>
<dbReference type="AlphaFoldDB" id="A0A6J4CYZ3"/>